<accession>A0A256G009</accession>
<gene>
    <name evidence="1" type="ORF">CEV34_5470</name>
</gene>
<evidence type="ECO:0000313" key="1">
    <source>
        <dbReference type="EMBL" id="OYR20427.1"/>
    </source>
</evidence>
<dbReference type="EMBL" id="NNRM01000053">
    <property type="protein sequence ID" value="OYR20427.1"/>
    <property type="molecule type" value="Genomic_DNA"/>
</dbReference>
<proteinExistence type="predicted"/>
<comment type="caution">
    <text evidence="1">The sequence shown here is derived from an EMBL/GenBank/DDBJ whole genome shotgun (WGS) entry which is preliminary data.</text>
</comment>
<name>A0A256G009_9HYPH</name>
<sequence length="38" mass="4311">MVRHCNRAEKTGSDFLTDVVAKTLQGVPIWRNLPAWEA</sequence>
<keyword evidence="2" id="KW-1185">Reference proteome</keyword>
<dbReference type="Proteomes" id="UP000216188">
    <property type="component" value="Unassembled WGS sequence"/>
</dbReference>
<evidence type="ECO:0000313" key="2">
    <source>
        <dbReference type="Proteomes" id="UP000216188"/>
    </source>
</evidence>
<dbReference type="AlphaFoldDB" id="A0A256G009"/>
<reference evidence="1 2" key="1">
    <citation type="submission" date="2017-07" db="EMBL/GenBank/DDBJ databases">
        <title>Phylogenetic study on the rhizospheric bacterium Ochrobactrum sp. A44.</title>
        <authorList>
            <person name="Krzyzanowska D.M."/>
            <person name="Ossowicki A."/>
            <person name="Rajewska M."/>
            <person name="Maciag T."/>
            <person name="Kaczynski Z."/>
            <person name="Czerwicka M."/>
            <person name="Jafra S."/>
        </authorList>
    </citation>
    <scope>NUCLEOTIDE SEQUENCE [LARGE SCALE GENOMIC DNA]</scope>
    <source>
        <strain evidence="1 2">CCUG 30717</strain>
    </source>
</reference>
<organism evidence="1 2">
    <name type="scientific">Brucella pseudogrignonensis</name>
    <dbReference type="NCBI Taxonomy" id="419475"/>
    <lineage>
        <taxon>Bacteria</taxon>
        <taxon>Pseudomonadati</taxon>
        <taxon>Pseudomonadota</taxon>
        <taxon>Alphaproteobacteria</taxon>
        <taxon>Hyphomicrobiales</taxon>
        <taxon>Brucellaceae</taxon>
        <taxon>Brucella/Ochrobactrum group</taxon>
        <taxon>Brucella</taxon>
    </lineage>
</organism>
<protein>
    <submittedName>
        <fullName evidence="1">Uncharacterized protein</fullName>
    </submittedName>
</protein>